<feature type="region of interest" description="Disordered" evidence="8">
    <location>
        <begin position="21"/>
        <end position="40"/>
    </location>
</feature>
<keyword evidence="5" id="KW-0479">Metal-binding</keyword>
<dbReference type="WBParaSite" id="TCONS_00005111.p1">
    <property type="protein sequence ID" value="TCONS_00005111.p1"/>
    <property type="gene ID" value="XLOC_003444"/>
</dbReference>
<dbReference type="WBParaSite" id="SSTP_0000985500.1">
    <property type="protein sequence ID" value="SSTP_0000985500.1"/>
    <property type="gene ID" value="SSTP_0000985500"/>
</dbReference>
<dbReference type="InterPro" id="IPR037519">
    <property type="entry name" value="LITAF_fam"/>
</dbReference>
<evidence type="ECO:0000313" key="12">
    <source>
        <dbReference type="WBParaSite" id="SSTP_0000985500.1"/>
    </source>
</evidence>
<organism evidence="12">
    <name type="scientific">Strongyloides stercoralis</name>
    <name type="common">Threadworm</name>
    <dbReference type="NCBI Taxonomy" id="6248"/>
    <lineage>
        <taxon>Eukaryota</taxon>
        <taxon>Metazoa</taxon>
        <taxon>Ecdysozoa</taxon>
        <taxon>Nematoda</taxon>
        <taxon>Chromadorea</taxon>
        <taxon>Rhabditida</taxon>
        <taxon>Tylenchina</taxon>
        <taxon>Panagrolaimomorpha</taxon>
        <taxon>Strongyloidoidea</taxon>
        <taxon>Strongyloididae</taxon>
        <taxon>Strongyloides</taxon>
    </lineage>
</organism>
<keyword evidence="6" id="KW-0862">Zinc</keyword>
<comment type="subcellular location">
    <subcellularLocation>
        <location evidence="2">Endosome membrane</location>
        <topology evidence="2">Peripheral membrane protein</topology>
    </subcellularLocation>
    <subcellularLocation>
        <location evidence="1">Late endosome membrane</location>
    </subcellularLocation>
    <subcellularLocation>
        <location evidence="3">Lysosome membrane</location>
        <topology evidence="3">Peripheral membrane protein</topology>
        <orientation evidence="3">Cytoplasmic side</orientation>
    </subcellularLocation>
</comment>
<dbReference type="SMART" id="SM00714">
    <property type="entry name" value="LITAF"/>
    <property type="match status" value="1"/>
</dbReference>
<dbReference type="Pfam" id="PF10601">
    <property type="entry name" value="zf-LITAF-like"/>
    <property type="match status" value="1"/>
</dbReference>
<reference evidence="12" key="1">
    <citation type="submission" date="2015-08" db="UniProtKB">
        <authorList>
            <consortium name="WormBaseParasite"/>
        </authorList>
    </citation>
    <scope>IDENTIFICATION</scope>
</reference>
<accession>A0A0K0EK63</accession>
<evidence type="ECO:0000256" key="8">
    <source>
        <dbReference type="SAM" id="MobiDB-lite"/>
    </source>
</evidence>
<evidence type="ECO:0000256" key="5">
    <source>
        <dbReference type="ARBA" id="ARBA00022723"/>
    </source>
</evidence>
<keyword evidence="11" id="KW-1185">Reference proteome</keyword>
<evidence type="ECO:0000256" key="6">
    <source>
        <dbReference type="ARBA" id="ARBA00022833"/>
    </source>
</evidence>
<dbReference type="PANTHER" id="PTHR23292:SF28">
    <property type="entry name" value="LIPOPOLYSACCHARIDE-INDUCED TUMOR NECROSIS FACTOR-ALPHA FACTOR-LIKE"/>
    <property type="match status" value="1"/>
</dbReference>
<evidence type="ECO:0000256" key="2">
    <source>
        <dbReference type="ARBA" id="ARBA00004481"/>
    </source>
</evidence>
<dbReference type="Proteomes" id="UP000035681">
    <property type="component" value="Unplaced"/>
</dbReference>
<dbReference type="AlphaFoldDB" id="A0A0K0EK63"/>
<evidence type="ECO:0000259" key="10">
    <source>
        <dbReference type="PROSITE" id="PS51837"/>
    </source>
</evidence>
<feature type="transmembrane region" description="Helical" evidence="9">
    <location>
        <begin position="122"/>
        <end position="144"/>
    </location>
</feature>
<evidence type="ECO:0000256" key="7">
    <source>
        <dbReference type="ARBA" id="ARBA00023136"/>
    </source>
</evidence>
<feature type="domain" description="LITAF" evidence="10">
    <location>
        <begin position="71"/>
        <end position="167"/>
    </location>
</feature>
<evidence type="ECO:0000256" key="4">
    <source>
        <dbReference type="ARBA" id="ARBA00005975"/>
    </source>
</evidence>
<keyword evidence="7 9" id="KW-0472">Membrane</keyword>
<evidence type="ECO:0000256" key="1">
    <source>
        <dbReference type="ARBA" id="ARBA00004414"/>
    </source>
</evidence>
<dbReference type="PANTHER" id="PTHR23292">
    <property type="entry name" value="LIPOPOLYSACCHARIDE-INDUCED TUMOR NECROSIS FACTOR-ALPHA FACTOR"/>
    <property type="match status" value="1"/>
</dbReference>
<evidence type="ECO:0000313" key="13">
    <source>
        <dbReference type="WBParaSite" id="TCONS_00005111.p1"/>
    </source>
</evidence>
<dbReference type="PROSITE" id="PS51837">
    <property type="entry name" value="LITAF"/>
    <property type="match status" value="1"/>
</dbReference>
<dbReference type="GO" id="GO:0005634">
    <property type="term" value="C:nucleus"/>
    <property type="evidence" value="ECO:0007669"/>
    <property type="project" value="TreeGrafter"/>
</dbReference>
<comment type="similarity">
    <text evidence="4">Belongs to the CDIP1/LITAF family.</text>
</comment>
<evidence type="ECO:0000313" key="11">
    <source>
        <dbReference type="Proteomes" id="UP000035681"/>
    </source>
</evidence>
<dbReference type="GO" id="GO:0098574">
    <property type="term" value="C:cytoplasmic side of lysosomal membrane"/>
    <property type="evidence" value="ECO:0007669"/>
    <property type="project" value="TreeGrafter"/>
</dbReference>
<dbReference type="GO" id="GO:0098560">
    <property type="term" value="C:cytoplasmic side of late endosome membrane"/>
    <property type="evidence" value="ECO:0007669"/>
    <property type="project" value="TreeGrafter"/>
</dbReference>
<keyword evidence="9" id="KW-1133">Transmembrane helix</keyword>
<sequence>MKVNIGNEKTIVEPVFNDIDLEKSSPINEPPPPYQENESSYSNVTNITTPTAPPKHLNNINTSSINSNPVITTTIIREKCHHKNCCKEELSHHSKNLLCKQCNTIVQSTLSYEKGSRYKIRLIIFILLSIICPIFIICLLVLFLSNKYKDITHRCPYCHGTLEINNSCRSK</sequence>
<evidence type="ECO:0000256" key="3">
    <source>
        <dbReference type="ARBA" id="ARBA00004630"/>
    </source>
</evidence>
<proteinExistence type="inferred from homology"/>
<dbReference type="GO" id="GO:0008270">
    <property type="term" value="F:zinc ion binding"/>
    <property type="evidence" value="ECO:0007669"/>
    <property type="project" value="TreeGrafter"/>
</dbReference>
<evidence type="ECO:0000256" key="9">
    <source>
        <dbReference type="SAM" id="Phobius"/>
    </source>
</evidence>
<dbReference type="InterPro" id="IPR006629">
    <property type="entry name" value="LITAF"/>
</dbReference>
<name>A0A0K0EK63_STRER</name>
<keyword evidence="9" id="KW-0812">Transmembrane</keyword>
<protein>
    <submittedName>
        <fullName evidence="12 13">LITAF domain-containing protein</fullName>
    </submittedName>
</protein>